<comment type="caution">
    <text evidence="2">The sequence shown here is derived from an EMBL/GenBank/DDBJ whole genome shotgun (WGS) entry which is preliminary data.</text>
</comment>
<proteinExistence type="predicted"/>
<keyword evidence="1" id="KW-0472">Membrane</keyword>
<protein>
    <submittedName>
        <fullName evidence="2">Uncharacterized protein</fullName>
    </submittedName>
</protein>
<name>A0ABR5PZH6_9LACO</name>
<keyword evidence="3" id="KW-1185">Reference proteome</keyword>
<keyword evidence="1" id="KW-0812">Transmembrane</keyword>
<keyword evidence="1" id="KW-1133">Transmembrane helix</keyword>
<dbReference type="EMBL" id="AYZO01000001">
    <property type="protein sequence ID" value="KRN14778.1"/>
    <property type="molecule type" value="Genomic_DNA"/>
</dbReference>
<accession>A0ABR5PZH6</accession>
<reference evidence="2 3" key="1">
    <citation type="journal article" date="2015" name="Genome Announc.">
        <title>Expanding the biotechnology potential of lactobacilli through comparative genomics of 213 strains and associated genera.</title>
        <authorList>
            <person name="Sun Z."/>
            <person name="Harris H.M."/>
            <person name="McCann A."/>
            <person name="Guo C."/>
            <person name="Argimon S."/>
            <person name="Zhang W."/>
            <person name="Yang X."/>
            <person name="Jeffery I.B."/>
            <person name="Cooney J.C."/>
            <person name="Kagawa T.F."/>
            <person name="Liu W."/>
            <person name="Song Y."/>
            <person name="Salvetti E."/>
            <person name="Wrobel A."/>
            <person name="Rasinkangas P."/>
            <person name="Parkhill J."/>
            <person name="Rea M.C."/>
            <person name="O'Sullivan O."/>
            <person name="Ritari J."/>
            <person name="Douillard F.P."/>
            <person name="Paul Ross R."/>
            <person name="Yang R."/>
            <person name="Briner A.E."/>
            <person name="Felis G.E."/>
            <person name="de Vos W.M."/>
            <person name="Barrangou R."/>
            <person name="Klaenhammer T.R."/>
            <person name="Caufield P.W."/>
            <person name="Cui Y."/>
            <person name="Zhang H."/>
            <person name="O'Toole P.W."/>
        </authorList>
    </citation>
    <scope>NUCLEOTIDE SEQUENCE [LARGE SCALE GENOMIC DNA]</scope>
    <source>
        <strain evidence="2 3">DSM 23908</strain>
    </source>
</reference>
<evidence type="ECO:0000313" key="2">
    <source>
        <dbReference type="EMBL" id="KRN14778.1"/>
    </source>
</evidence>
<evidence type="ECO:0000313" key="3">
    <source>
        <dbReference type="Proteomes" id="UP000051521"/>
    </source>
</evidence>
<organism evidence="2 3">
    <name type="scientific">Lactobacillus gigeriorum DSM 23908 = CRBIP 24.85</name>
    <dbReference type="NCBI Taxonomy" id="1423751"/>
    <lineage>
        <taxon>Bacteria</taxon>
        <taxon>Bacillati</taxon>
        <taxon>Bacillota</taxon>
        <taxon>Bacilli</taxon>
        <taxon>Lactobacillales</taxon>
        <taxon>Lactobacillaceae</taxon>
        <taxon>Lactobacillus</taxon>
    </lineage>
</organism>
<dbReference type="Proteomes" id="UP000051521">
    <property type="component" value="Unassembled WGS sequence"/>
</dbReference>
<sequence>MVYGFTVYYTFTGQMMVAMYWMAGGMFLQATMDLLVSLFPSWAKKLMENRM</sequence>
<evidence type="ECO:0000256" key="1">
    <source>
        <dbReference type="SAM" id="Phobius"/>
    </source>
</evidence>
<feature type="transmembrane region" description="Helical" evidence="1">
    <location>
        <begin position="20"/>
        <end position="43"/>
    </location>
</feature>
<gene>
    <name evidence="2" type="ORF">FC38_GL000070</name>
</gene>